<protein>
    <submittedName>
        <fullName evidence="11 12">Discs large homolog 1-like protein</fullName>
    </submittedName>
</protein>
<keyword evidence="10" id="KW-1185">Reference proteome</keyword>
<dbReference type="SUPFAM" id="SSF50044">
    <property type="entry name" value="SH3-domain"/>
    <property type="match status" value="1"/>
</dbReference>
<feature type="compositionally biased region" description="Polar residues" evidence="6">
    <location>
        <begin position="362"/>
        <end position="382"/>
    </location>
</feature>
<dbReference type="SUPFAM" id="SSF52540">
    <property type="entry name" value="P-loop containing nucleoside triphosphate hydrolases"/>
    <property type="match status" value="1"/>
</dbReference>
<dbReference type="RefSeq" id="XP_014672436.1">
    <property type="nucleotide sequence ID" value="XM_014816950.1"/>
</dbReference>
<dbReference type="Gene3D" id="3.30.63.10">
    <property type="entry name" value="Guanylate Kinase phosphate binding domain"/>
    <property type="match status" value="1"/>
</dbReference>
<dbReference type="InterPro" id="IPR016313">
    <property type="entry name" value="DLG1-like"/>
</dbReference>
<dbReference type="Pfam" id="PF00595">
    <property type="entry name" value="PDZ"/>
    <property type="match status" value="3"/>
</dbReference>
<dbReference type="InterPro" id="IPR036034">
    <property type="entry name" value="PDZ_sf"/>
</dbReference>
<dbReference type="Pfam" id="PF00625">
    <property type="entry name" value="Guanylate_kin"/>
    <property type="match status" value="1"/>
</dbReference>
<feature type="compositionally biased region" description="Pro residues" evidence="6">
    <location>
        <begin position="520"/>
        <end position="529"/>
    </location>
</feature>
<dbReference type="PANTHER" id="PTHR23119:SF51">
    <property type="entry name" value="DISKS LARGE 1 TUMOR SUPPRESSOR PROTEIN"/>
    <property type="match status" value="1"/>
</dbReference>
<evidence type="ECO:0000259" key="9">
    <source>
        <dbReference type="PROSITE" id="PS50106"/>
    </source>
</evidence>
<dbReference type="InterPro" id="IPR027417">
    <property type="entry name" value="P-loop_NTPase"/>
</dbReference>
<feature type="region of interest" description="Disordered" evidence="6">
    <location>
        <begin position="296"/>
        <end position="348"/>
    </location>
</feature>
<feature type="compositionally biased region" description="Pro residues" evidence="6">
    <location>
        <begin position="304"/>
        <end position="319"/>
    </location>
</feature>
<feature type="compositionally biased region" description="Basic residues" evidence="6">
    <location>
        <begin position="786"/>
        <end position="798"/>
    </location>
</feature>
<dbReference type="Gene3D" id="2.30.42.10">
    <property type="match status" value="3"/>
</dbReference>
<evidence type="ECO:0000256" key="1">
    <source>
        <dbReference type="ARBA" id="ARBA00004370"/>
    </source>
</evidence>
<feature type="region of interest" description="Disordered" evidence="6">
    <location>
        <begin position="764"/>
        <end position="823"/>
    </location>
</feature>
<dbReference type="InterPro" id="IPR008145">
    <property type="entry name" value="GK/Ca_channel_bsu"/>
</dbReference>
<evidence type="ECO:0000256" key="5">
    <source>
        <dbReference type="PROSITE-ProRule" id="PRU00192"/>
    </source>
</evidence>
<dbReference type="PROSITE" id="PS50052">
    <property type="entry name" value="GUANYLATE_KINASE_2"/>
    <property type="match status" value="1"/>
</dbReference>
<feature type="compositionally biased region" description="Acidic residues" evidence="6">
    <location>
        <begin position="803"/>
        <end position="812"/>
    </location>
</feature>
<name>A0ABM1EJR3_PRICU</name>
<feature type="compositionally biased region" description="Low complexity" evidence="6">
    <location>
        <begin position="394"/>
        <end position="420"/>
    </location>
</feature>
<evidence type="ECO:0000256" key="3">
    <source>
        <dbReference type="ARBA" id="ARBA00022737"/>
    </source>
</evidence>
<feature type="domain" description="SH3" evidence="7">
    <location>
        <begin position="688"/>
        <end position="758"/>
    </location>
</feature>
<reference evidence="11 12" key="1">
    <citation type="submission" date="2025-05" db="UniProtKB">
        <authorList>
            <consortium name="RefSeq"/>
        </authorList>
    </citation>
    <scope>IDENTIFICATION</scope>
</reference>
<keyword evidence="4" id="KW-0472">Membrane</keyword>
<evidence type="ECO:0000313" key="12">
    <source>
        <dbReference type="RefSeq" id="XP_014672435.1"/>
    </source>
</evidence>
<dbReference type="CDD" id="cd06724">
    <property type="entry name" value="PDZ2_Dlg1-2-4-like"/>
    <property type="match status" value="1"/>
</dbReference>
<dbReference type="Gene3D" id="3.40.50.300">
    <property type="entry name" value="P-loop containing nucleotide triphosphate hydrolases"/>
    <property type="match status" value="1"/>
</dbReference>
<feature type="domain" description="PDZ" evidence="9">
    <location>
        <begin position="577"/>
        <end position="658"/>
    </location>
</feature>
<dbReference type="RefSeq" id="XP_014672434.1">
    <property type="nucleotide sequence ID" value="XM_014816948.1"/>
</dbReference>
<dbReference type="InterPro" id="IPR001452">
    <property type="entry name" value="SH3_domain"/>
</dbReference>
<keyword evidence="3" id="KW-0677">Repeat</keyword>
<dbReference type="CDD" id="cd00071">
    <property type="entry name" value="GMPK"/>
    <property type="match status" value="1"/>
</dbReference>
<dbReference type="CDD" id="cd06723">
    <property type="entry name" value="PDZ1_Dlg1-2-4-like"/>
    <property type="match status" value="1"/>
</dbReference>
<evidence type="ECO:0000256" key="4">
    <source>
        <dbReference type="ARBA" id="ARBA00023136"/>
    </source>
</evidence>
<evidence type="ECO:0000256" key="6">
    <source>
        <dbReference type="SAM" id="MobiDB-lite"/>
    </source>
</evidence>
<dbReference type="Gene3D" id="2.30.30.40">
    <property type="entry name" value="SH3 Domains"/>
    <property type="match status" value="2"/>
</dbReference>
<feature type="compositionally biased region" description="Basic and acidic residues" evidence="6">
    <location>
        <begin position="562"/>
        <end position="576"/>
    </location>
</feature>
<feature type="compositionally biased region" description="Basic and acidic residues" evidence="6">
    <location>
        <begin position="439"/>
        <end position="454"/>
    </location>
</feature>
<organism evidence="10 11">
    <name type="scientific">Priapulus caudatus</name>
    <name type="common">Priapulid worm</name>
    <dbReference type="NCBI Taxonomy" id="37621"/>
    <lineage>
        <taxon>Eukaryota</taxon>
        <taxon>Metazoa</taxon>
        <taxon>Ecdysozoa</taxon>
        <taxon>Scalidophora</taxon>
        <taxon>Priapulida</taxon>
        <taxon>Priapulimorpha</taxon>
        <taxon>Priapulimorphida</taxon>
        <taxon>Priapulidae</taxon>
        <taxon>Priapulus</taxon>
    </lineage>
</organism>
<dbReference type="RefSeq" id="XP_014672435.1">
    <property type="nucleotide sequence ID" value="XM_014816949.1"/>
</dbReference>
<feature type="compositionally biased region" description="Pro residues" evidence="6">
    <location>
        <begin position="28"/>
        <end position="38"/>
    </location>
</feature>
<dbReference type="PROSITE" id="PS50106">
    <property type="entry name" value="PDZ"/>
    <property type="match status" value="3"/>
</dbReference>
<dbReference type="Pfam" id="PF07653">
    <property type="entry name" value="SH3_2"/>
    <property type="match status" value="1"/>
</dbReference>
<evidence type="ECO:0000313" key="10">
    <source>
        <dbReference type="Proteomes" id="UP000695022"/>
    </source>
</evidence>
<feature type="compositionally biased region" description="Basic residues" evidence="6">
    <location>
        <begin position="1"/>
        <end position="13"/>
    </location>
</feature>
<evidence type="ECO:0000259" key="8">
    <source>
        <dbReference type="PROSITE" id="PS50052"/>
    </source>
</evidence>
<dbReference type="PIRSF" id="PIRSF001741">
    <property type="entry name" value="MAGUK_DLGH"/>
    <property type="match status" value="1"/>
</dbReference>
<evidence type="ECO:0000313" key="13">
    <source>
        <dbReference type="RefSeq" id="XP_014672436.1"/>
    </source>
</evidence>
<comment type="subcellular location">
    <subcellularLocation>
        <location evidence="1">Membrane</location>
    </subcellularLocation>
</comment>
<dbReference type="SMART" id="SM00326">
    <property type="entry name" value="SH3"/>
    <property type="match status" value="1"/>
</dbReference>
<gene>
    <name evidence="11 12 13" type="primary">LOC106812939</name>
</gene>
<sequence length="1026" mass="109835">MAKNKSKKGKKKSSGGSLLCWKSRPEPPEGASPMPAPPAAAHVETTKTETTKTEGTPPRPAPVAAATVKPALKAVAVRQPEVPPAKKVAVAAPPSPAKRVVNGLDRAWEYDEIRLERGGTGLGFSLAGGTDNPHVDDDPAIYITKLIPGGAAANDGRLRVDDAILAVNDVDTREVTHTEAVAALKKAGGTVILQVKRRRTLSAVETIELVKGSRGLGFSIAGGVGNQHVPGDDGIYVTKVIPGGAAEADGRLGVGDKLLSVGDRSFAATTHEDAVAVLKATSNRVVLRVAKTTPGGILGLDDSIPPPITASTPPPPKSPPEGAAETPDTSDQEEEAAAASPPATGPNTMQALFLQSLTSTPAANSSISQQPRSTVKASQAVTGSPKAASASPRVAPKLVAASPKVAPKPAASPQVAPKPALATRAVTYKTATAPAPRASPEDEKSPDIVEEHLVRPSLARAAARQSRESSLESLDSPSIAKRRFVPEPAMRVAAPLSPDLPPPPPPEEEEEEDDEMGSPPDTPPTPPTVEEPALFRPSAARASVQHAKHKPVPELNSNGEESTPRPSDDDISRDPRRVTLVRGQTGLGFNIVGGEDGEGIFISFILAGGPADLSGGLHRGDQIISVNGQDLSFATHEQAAAALKHAGQQVEIVSQYRPEDYNRFEAKIHTLREQMLSTSTGSLRTSQKRSVYVRALFDYDPAKDSGLPSRGLPFKYGDILHVVNASDDEWWQARKVLVDGEEEGIGIIPSKRRVERKERARLKKVNFSGKSAPASSSGGGTLDGKQKKKKGHKFSFAKKGKESEDDTTDMADESSPAKEDAVLSYETVTQQELKYTRPVVILGPLKDRINDDLITDFSDKFGSCVPHTTRQKRDYEADRRDYHFVASREQMERDIQNHLFIEAGQYNDNLYGTSVASVREVAESGKYCILDVSANAIKRLQVASLYPIAIFIKPKSEDSLMEMNKRMTEEQAARTMERSARLEQEFGEYFTAVVTGDTADDIYTEVKQVIRDQSGPRIWVPSKEKL</sequence>
<feature type="compositionally biased region" description="Low complexity" evidence="6">
    <location>
        <begin position="455"/>
        <end position="464"/>
    </location>
</feature>
<feature type="domain" description="PDZ" evidence="9">
    <location>
        <begin position="206"/>
        <end position="293"/>
    </location>
</feature>
<proteinExistence type="predicted"/>
<dbReference type="SMART" id="SM00072">
    <property type="entry name" value="GuKc"/>
    <property type="match status" value="1"/>
</dbReference>
<dbReference type="CDD" id="cd11861">
    <property type="entry name" value="SH3_DLG-like"/>
    <property type="match status" value="1"/>
</dbReference>
<dbReference type="Proteomes" id="UP000695022">
    <property type="component" value="Unplaced"/>
</dbReference>
<dbReference type="CDD" id="cd06795">
    <property type="entry name" value="PDZ3_Dlg1-2-4-like"/>
    <property type="match status" value="1"/>
</dbReference>
<feature type="region of interest" description="Disordered" evidence="6">
    <location>
        <begin position="362"/>
        <end position="576"/>
    </location>
</feature>
<evidence type="ECO:0000256" key="2">
    <source>
        <dbReference type="ARBA" id="ARBA00022443"/>
    </source>
</evidence>
<dbReference type="InterPro" id="IPR036028">
    <property type="entry name" value="SH3-like_dom_sf"/>
</dbReference>
<dbReference type="GeneID" id="106812939"/>
<keyword evidence="2 5" id="KW-0728">SH3 domain</keyword>
<feature type="compositionally biased region" description="Acidic residues" evidence="6">
    <location>
        <begin position="506"/>
        <end position="516"/>
    </location>
</feature>
<accession>A0ABM1EJR3</accession>
<dbReference type="PANTHER" id="PTHR23119">
    <property type="entry name" value="DISCS LARGE"/>
    <property type="match status" value="1"/>
</dbReference>
<evidence type="ECO:0000313" key="11">
    <source>
        <dbReference type="RefSeq" id="XP_014672434.1"/>
    </source>
</evidence>
<evidence type="ECO:0000259" key="7">
    <source>
        <dbReference type="PROSITE" id="PS50002"/>
    </source>
</evidence>
<feature type="region of interest" description="Disordered" evidence="6">
    <location>
        <begin position="1"/>
        <end position="63"/>
    </location>
</feature>
<feature type="domain" description="PDZ" evidence="9">
    <location>
        <begin position="112"/>
        <end position="199"/>
    </location>
</feature>
<dbReference type="SMART" id="SM00228">
    <property type="entry name" value="PDZ"/>
    <property type="match status" value="3"/>
</dbReference>
<dbReference type="InterPro" id="IPR001478">
    <property type="entry name" value="PDZ"/>
</dbReference>
<feature type="domain" description="Guanylate kinase-like" evidence="8">
    <location>
        <begin position="836"/>
        <end position="1011"/>
    </location>
</feature>
<dbReference type="SUPFAM" id="SSF50156">
    <property type="entry name" value="PDZ domain-like"/>
    <property type="match status" value="3"/>
</dbReference>
<dbReference type="PROSITE" id="PS50002">
    <property type="entry name" value="SH3"/>
    <property type="match status" value="1"/>
</dbReference>
<dbReference type="InterPro" id="IPR008144">
    <property type="entry name" value="Guanylate_kin-like_dom"/>
</dbReference>
<dbReference type="InterPro" id="IPR050614">
    <property type="entry name" value="Synaptic_Scaffolding_LAP-MAGUK"/>
</dbReference>